<dbReference type="RefSeq" id="XP_036634662.1">
    <property type="nucleotide sequence ID" value="XM_036773189.1"/>
</dbReference>
<dbReference type="SMART" id="SM00490">
    <property type="entry name" value="HELICc"/>
    <property type="match status" value="1"/>
</dbReference>
<evidence type="ECO:0000313" key="4">
    <source>
        <dbReference type="EMBL" id="KAF7436763.1"/>
    </source>
</evidence>
<comment type="caution">
    <text evidence="4">The sequence shown here is derived from an EMBL/GenBank/DDBJ whole genome shotgun (WGS) entry which is preliminary data.</text>
</comment>
<dbReference type="SUPFAM" id="SSF52540">
    <property type="entry name" value="P-loop containing nucleoside triphosphate hydrolases"/>
    <property type="match status" value="1"/>
</dbReference>
<organism evidence="4 5">
    <name type="scientific">Pleurotus ostreatus</name>
    <name type="common">Oyster mushroom</name>
    <name type="synonym">White-rot fungus</name>
    <dbReference type="NCBI Taxonomy" id="5322"/>
    <lineage>
        <taxon>Eukaryota</taxon>
        <taxon>Fungi</taxon>
        <taxon>Dikarya</taxon>
        <taxon>Basidiomycota</taxon>
        <taxon>Agaricomycotina</taxon>
        <taxon>Agaricomycetes</taxon>
        <taxon>Agaricomycetidae</taxon>
        <taxon>Agaricales</taxon>
        <taxon>Pleurotineae</taxon>
        <taxon>Pleurotaceae</taxon>
        <taxon>Pleurotus</taxon>
    </lineage>
</organism>
<dbReference type="GO" id="GO:0032042">
    <property type="term" value="P:mitochondrial DNA metabolic process"/>
    <property type="evidence" value="ECO:0007669"/>
    <property type="project" value="TreeGrafter"/>
</dbReference>
<dbReference type="CDD" id="cd18799">
    <property type="entry name" value="SF2_C_EcoAI-like"/>
    <property type="match status" value="1"/>
</dbReference>
<dbReference type="Pfam" id="PF04851">
    <property type="entry name" value="ResIII"/>
    <property type="match status" value="1"/>
</dbReference>
<dbReference type="Proteomes" id="UP000623687">
    <property type="component" value="Unassembled WGS sequence"/>
</dbReference>
<dbReference type="VEuPathDB" id="FungiDB:PC9H_003596"/>
<evidence type="ECO:0000256" key="1">
    <source>
        <dbReference type="ARBA" id="ARBA00022806"/>
    </source>
</evidence>
<dbReference type="GO" id="GO:0061749">
    <property type="term" value="F:forked DNA-dependent helicase activity"/>
    <property type="evidence" value="ECO:0007669"/>
    <property type="project" value="TreeGrafter"/>
</dbReference>
<dbReference type="GO" id="GO:0000403">
    <property type="term" value="F:Y-form DNA binding"/>
    <property type="evidence" value="ECO:0007669"/>
    <property type="project" value="TreeGrafter"/>
</dbReference>
<feature type="domain" description="Helicase ATP-binding" evidence="2">
    <location>
        <begin position="42"/>
        <end position="218"/>
    </location>
</feature>
<gene>
    <name evidence="4" type="ORF">PC9H_003596</name>
</gene>
<dbReference type="OrthoDB" id="270584at2759"/>
<dbReference type="AlphaFoldDB" id="A0A8H7DWL4"/>
<keyword evidence="5" id="KW-1185">Reference proteome</keyword>
<dbReference type="PANTHER" id="PTHR47396:SF1">
    <property type="entry name" value="ATP-DEPENDENT HELICASE IRC3-RELATED"/>
    <property type="match status" value="1"/>
</dbReference>
<dbReference type="InterPro" id="IPR027417">
    <property type="entry name" value="P-loop_NTPase"/>
</dbReference>
<keyword evidence="1" id="KW-0067">ATP-binding</keyword>
<feature type="domain" description="Helicase C-terminal" evidence="3">
    <location>
        <begin position="274"/>
        <end position="444"/>
    </location>
</feature>
<evidence type="ECO:0000313" key="5">
    <source>
        <dbReference type="Proteomes" id="UP000623687"/>
    </source>
</evidence>
<proteinExistence type="predicted"/>
<dbReference type="Pfam" id="PF00271">
    <property type="entry name" value="Helicase_C"/>
    <property type="match status" value="1"/>
</dbReference>
<dbReference type="EMBL" id="JACETU010000002">
    <property type="protein sequence ID" value="KAF7436763.1"/>
    <property type="molecule type" value="Genomic_DNA"/>
</dbReference>
<dbReference type="GO" id="GO:0036121">
    <property type="term" value="F:double-stranded DNA helicase activity"/>
    <property type="evidence" value="ECO:0007669"/>
    <property type="project" value="TreeGrafter"/>
</dbReference>
<dbReference type="GeneID" id="59373414"/>
<evidence type="ECO:0000259" key="3">
    <source>
        <dbReference type="PROSITE" id="PS51194"/>
    </source>
</evidence>
<dbReference type="InterPro" id="IPR050742">
    <property type="entry name" value="Helicase_Restrict-Modif_Enz"/>
</dbReference>
<dbReference type="GO" id="GO:0070125">
    <property type="term" value="P:mitochondrial translational elongation"/>
    <property type="evidence" value="ECO:0007669"/>
    <property type="project" value="TreeGrafter"/>
</dbReference>
<dbReference type="InterPro" id="IPR001650">
    <property type="entry name" value="Helicase_C-like"/>
</dbReference>
<dbReference type="GO" id="GO:0005524">
    <property type="term" value="F:ATP binding"/>
    <property type="evidence" value="ECO:0007669"/>
    <property type="project" value="InterPro"/>
</dbReference>
<keyword evidence="1" id="KW-0347">Helicase</keyword>
<keyword evidence="1" id="KW-0547">Nucleotide-binding</keyword>
<name>A0A8H7DWL4_PLEOS</name>
<keyword evidence="1" id="KW-0378">Hydrolase</keyword>
<dbReference type="Gene3D" id="3.40.50.300">
    <property type="entry name" value="P-loop containing nucleotide triphosphate hydrolases"/>
    <property type="match status" value="2"/>
</dbReference>
<dbReference type="SMART" id="SM00487">
    <property type="entry name" value="DEXDc"/>
    <property type="match status" value="1"/>
</dbReference>
<dbReference type="GO" id="GO:0005759">
    <property type="term" value="C:mitochondrial matrix"/>
    <property type="evidence" value="ECO:0007669"/>
    <property type="project" value="TreeGrafter"/>
</dbReference>
<evidence type="ECO:0000259" key="2">
    <source>
        <dbReference type="PROSITE" id="PS51192"/>
    </source>
</evidence>
<dbReference type="InterPro" id="IPR014001">
    <property type="entry name" value="Helicase_ATP-bd"/>
</dbReference>
<accession>A0A8H7DWL4</accession>
<sequence length="675" mass="74730">MQWSLHSPGLKGIRALRGLRQHVRLFVSLRPYQEHCLDACIRALDSGSTRIGISLPTGSGKTTVFLSLLSRIPSPENVPGATKALVIVNSIELAQQAANQARLLFPNWSVEIEQGTKHHASGLADITVATYQTLLQNPRIAKFDPNTLKAIIIDEAHHAAAPSYRRLLSRFDANIESPDLDFLPPSLKHTIPIIGFSATFSRHDGLALGSVFEQIVYHRDFLEMIKEQWLCDVRFTTVRAQLNLKDVTINTRTGDFNPTSLAHVINTDTINRLVVQSWIDRAGSRKSTLVFCVSLEHVRALTQTFRNYGIDARYVYAKTPTNERKQLVDGFKAGEFPVLINCAVLTEGADIPNIDCVLIARPTRSQNIFAQMIGRGMRLSPNTGKTDCRIIDFVDSTSRVSGVVAVPTLFGLDPASVDIEDETIESMEEKAAAEKVPLGIADDIPQPRSVTYTDYDDPFSLKHNASGSPHIATLSTNAWVGCGDDIYVLECLGKGHIRIEPAKEDEQKEPHFQAWFAPASLDRETAQAFKLSPFFRSRKIVTAPTLSAAVRACDTYARTKVIHGPMVQGLLRTAKWRKALATDSQKSIIAKRWQKRPASSGLLDGKTNPKLATLEERLAHMTKGEAANIITRLKHGAQARYDKKVKATVKAQKVVASEEARRARYEVKVGPMHRA</sequence>
<dbReference type="PROSITE" id="PS51194">
    <property type="entry name" value="HELICASE_CTER"/>
    <property type="match status" value="1"/>
</dbReference>
<protein>
    <recommendedName>
        <fullName evidence="6">P-loop containing nucleoside triphosphate hydrolase protein</fullName>
    </recommendedName>
</protein>
<reference evidence="4" key="1">
    <citation type="submission" date="2019-07" db="EMBL/GenBank/DDBJ databases">
        <authorList>
            <person name="Palmer J.M."/>
        </authorList>
    </citation>
    <scope>NUCLEOTIDE SEQUENCE</scope>
    <source>
        <strain evidence="4">PC9</strain>
    </source>
</reference>
<dbReference type="PANTHER" id="PTHR47396">
    <property type="entry name" value="TYPE I RESTRICTION ENZYME ECOKI R PROTEIN"/>
    <property type="match status" value="1"/>
</dbReference>
<dbReference type="InterPro" id="IPR006935">
    <property type="entry name" value="Helicase/UvrB_N"/>
</dbReference>
<dbReference type="PROSITE" id="PS51192">
    <property type="entry name" value="HELICASE_ATP_BIND_1"/>
    <property type="match status" value="1"/>
</dbReference>
<evidence type="ECO:0008006" key="6">
    <source>
        <dbReference type="Google" id="ProtNLM"/>
    </source>
</evidence>
<dbReference type="GO" id="GO:0016787">
    <property type="term" value="F:hydrolase activity"/>
    <property type="evidence" value="ECO:0007669"/>
    <property type="project" value="InterPro"/>
</dbReference>